<dbReference type="Proteomes" id="UP000327118">
    <property type="component" value="Unassembled WGS sequence"/>
</dbReference>
<dbReference type="OrthoDB" id="4445059at2759"/>
<evidence type="ECO:0000313" key="3">
    <source>
        <dbReference type="Proteomes" id="UP000327118"/>
    </source>
</evidence>
<gene>
    <name evidence="2" type="ORF">BDV28DRAFT_152003</name>
</gene>
<reference evidence="3" key="1">
    <citation type="submission" date="2019-04" db="EMBL/GenBank/DDBJ databases">
        <title>Friends and foes A comparative genomics studyof 23 Aspergillus species from section Flavi.</title>
        <authorList>
            <consortium name="DOE Joint Genome Institute"/>
            <person name="Kjaerbolling I."/>
            <person name="Vesth T."/>
            <person name="Frisvad J.C."/>
            <person name="Nybo J.L."/>
            <person name="Theobald S."/>
            <person name="Kildgaard S."/>
            <person name="Isbrandt T."/>
            <person name="Kuo A."/>
            <person name="Sato A."/>
            <person name="Lyhne E.K."/>
            <person name="Kogle M.E."/>
            <person name="Wiebenga A."/>
            <person name="Kun R.S."/>
            <person name="Lubbers R.J."/>
            <person name="Makela M.R."/>
            <person name="Barry K."/>
            <person name="Chovatia M."/>
            <person name="Clum A."/>
            <person name="Daum C."/>
            <person name="Haridas S."/>
            <person name="He G."/>
            <person name="LaButti K."/>
            <person name="Lipzen A."/>
            <person name="Mondo S."/>
            <person name="Riley R."/>
            <person name="Salamov A."/>
            <person name="Simmons B.A."/>
            <person name="Magnuson J.K."/>
            <person name="Henrissat B."/>
            <person name="Mortensen U.H."/>
            <person name="Larsen T.O."/>
            <person name="Devries R.P."/>
            <person name="Grigoriev I.V."/>
            <person name="Machida M."/>
            <person name="Baker S.E."/>
            <person name="Andersen M.R."/>
        </authorList>
    </citation>
    <scope>NUCLEOTIDE SEQUENCE [LARGE SCALE GENOMIC DNA]</scope>
    <source>
        <strain evidence="3">CBS 553.77</strain>
    </source>
</reference>
<evidence type="ECO:0000313" key="2">
    <source>
        <dbReference type="EMBL" id="KAE8349316.1"/>
    </source>
</evidence>
<sequence>MICSNDKKFFVLDFIKTGEGYQPVGAPLQLSESSHIMKMIFAEEGISVPPSSPLSEVIFFEDSVLMQAIARILAFAKKSYAYVKSYNDKKYKGYHAVIVSEDHNRTCNSGTTPQLLTSTHSLMGSQSLMLQNTFSPQAPMQTFPNEPSNDHIKDLSDACEQYNAEMFAELLGPNFLQDTFQLPSFNPPWPSIANKDNTDTSTAAKPIPTIEGLHESATPYAGNLDVSTLSPDALTMEVTGLDPTNNQVFPSDSALKSSFKPENTEVTVTLRDVLLRTPEHSPEKTAVGALTPRSRDGYATRNDPA</sequence>
<keyword evidence="3" id="KW-1185">Reference proteome</keyword>
<accession>A0A5N6YXE1</accession>
<feature type="compositionally biased region" description="Basic and acidic residues" evidence="1">
    <location>
        <begin position="293"/>
        <end position="305"/>
    </location>
</feature>
<evidence type="ECO:0000256" key="1">
    <source>
        <dbReference type="SAM" id="MobiDB-lite"/>
    </source>
</evidence>
<name>A0A5N6YXE1_9EURO</name>
<organism evidence="2 3">
    <name type="scientific">Aspergillus coremiiformis</name>
    <dbReference type="NCBI Taxonomy" id="138285"/>
    <lineage>
        <taxon>Eukaryota</taxon>
        <taxon>Fungi</taxon>
        <taxon>Dikarya</taxon>
        <taxon>Ascomycota</taxon>
        <taxon>Pezizomycotina</taxon>
        <taxon>Eurotiomycetes</taxon>
        <taxon>Eurotiomycetidae</taxon>
        <taxon>Eurotiales</taxon>
        <taxon>Aspergillaceae</taxon>
        <taxon>Aspergillus</taxon>
        <taxon>Aspergillus subgen. Circumdati</taxon>
    </lineage>
</organism>
<feature type="region of interest" description="Disordered" evidence="1">
    <location>
        <begin position="278"/>
        <end position="305"/>
    </location>
</feature>
<proteinExistence type="predicted"/>
<protein>
    <submittedName>
        <fullName evidence="2">Uncharacterized protein</fullName>
    </submittedName>
</protein>
<dbReference type="AlphaFoldDB" id="A0A5N6YXE1"/>
<dbReference type="EMBL" id="ML739320">
    <property type="protein sequence ID" value="KAE8349316.1"/>
    <property type="molecule type" value="Genomic_DNA"/>
</dbReference>